<reference evidence="2" key="1">
    <citation type="submission" date="2019-10" db="EMBL/GenBank/DDBJ databases">
        <title>Streptomyces sp. nov., a novel actinobacterium isolated from alkaline environment.</title>
        <authorList>
            <person name="Golinska P."/>
        </authorList>
    </citation>
    <scope>NUCLEOTIDE SEQUENCE [LARGE SCALE GENOMIC DNA]</scope>
    <source>
        <strain evidence="2">DSM 42108</strain>
    </source>
</reference>
<evidence type="ECO:0000313" key="1">
    <source>
        <dbReference type="EMBL" id="MBB0229776.1"/>
    </source>
</evidence>
<comment type="caution">
    <text evidence="1">The sequence shown here is derived from an EMBL/GenBank/DDBJ whole genome shotgun (WGS) entry which is preliminary data.</text>
</comment>
<dbReference type="AlphaFoldDB" id="A0A7W3XWH3"/>
<dbReference type="RefSeq" id="WP_182662603.1">
    <property type="nucleotide sequence ID" value="NZ_VKHS01000168.1"/>
</dbReference>
<gene>
    <name evidence="1" type="ORF">FOE67_09660</name>
</gene>
<organism evidence="1 2">
    <name type="scientific">Streptomyces calidiresistens</name>
    <dbReference type="NCBI Taxonomy" id="1485586"/>
    <lineage>
        <taxon>Bacteria</taxon>
        <taxon>Bacillati</taxon>
        <taxon>Actinomycetota</taxon>
        <taxon>Actinomycetes</taxon>
        <taxon>Kitasatosporales</taxon>
        <taxon>Streptomycetaceae</taxon>
        <taxon>Streptomyces</taxon>
    </lineage>
</organism>
<evidence type="ECO:0000313" key="2">
    <source>
        <dbReference type="Proteomes" id="UP000530234"/>
    </source>
</evidence>
<keyword evidence="2" id="KW-1185">Reference proteome</keyword>
<dbReference type="Proteomes" id="UP000530234">
    <property type="component" value="Unassembled WGS sequence"/>
</dbReference>
<sequence length="242" mass="24913">MKQLSGAIHDLASEVVSVLRDGGHRSVAGTGTAQGDEAVLRVAAARALGADVLLPTTLLRHPPEEPVLALVREAMRAYPPGPDASSATVWSHWAMERTVLRLTSVDGVADGSGGRPAGVPPTAQPDVSDLESAPWQRLTHQLAVLGALAVPGADSAVAELAGRRSLDVSRGFVRAVRRRDWLQAAGAGRWLAAVDGAPGSLGLDAGLDFVLHMGGADPRVALHARAALWMRAAAGGEGVPPS</sequence>
<name>A0A7W3XWH3_9ACTN</name>
<protein>
    <submittedName>
        <fullName evidence="1">Uncharacterized protein</fullName>
    </submittedName>
</protein>
<dbReference type="EMBL" id="VKHS01000168">
    <property type="protein sequence ID" value="MBB0229776.1"/>
    <property type="molecule type" value="Genomic_DNA"/>
</dbReference>
<accession>A0A7W3XWH3</accession>
<proteinExistence type="predicted"/>